<dbReference type="EMBL" id="CAUYUJ010017752">
    <property type="protein sequence ID" value="CAK0877582.1"/>
    <property type="molecule type" value="Genomic_DNA"/>
</dbReference>
<protein>
    <recommendedName>
        <fullName evidence="4">Endonuclease/exonuclease/phosphatase domain-containing protein</fullName>
    </recommendedName>
</protein>
<accession>A0ABN9VVS3</accession>
<feature type="region of interest" description="Disordered" evidence="1">
    <location>
        <begin position="39"/>
        <end position="128"/>
    </location>
</feature>
<dbReference type="Proteomes" id="UP001189429">
    <property type="component" value="Unassembled WGS sequence"/>
</dbReference>
<feature type="compositionally biased region" description="Low complexity" evidence="1">
    <location>
        <begin position="99"/>
        <end position="114"/>
    </location>
</feature>
<evidence type="ECO:0000313" key="2">
    <source>
        <dbReference type="EMBL" id="CAK0877582.1"/>
    </source>
</evidence>
<gene>
    <name evidence="2" type="ORF">PCOR1329_LOCUS61604</name>
</gene>
<evidence type="ECO:0000313" key="3">
    <source>
        <dbReference type="Proteomes" id="UP001189429"/>
    </source>
</evidence>
<keyword evidence="3" id="KW-1185">Reference proteome</keyword>
<proteinExistence type="predicted"/>
<feature type="compositionally biased region" description="Basic and acidic residues" evidence="1">
    <location>
        <begin position="40"/>
        <end position="70"/>
    </location>
</feature>
<sequence>MGRVTQQAARDLQRAAQSTTRHSLWMHGDFNFLAPGESALRLDDPARGPLDGARRRDGARPRLPHGDVDLPRLGLDPPPQDGDDAHAGLGPCPSPSPPLSAAAAGVPPSSGEAATHGGDETTSEPSRRRLQLHQRAWQDILDQVTAVAEDKHTHYWQPNSKLSRIDRAYTSLPGWYILQVRLQMHVRDDPQLTHRKLLSDHAPIITLSSDKQHIPTDLQPIPKAIAKSRNFQDALQELVQAVPLDELDTVTRWDTHKRMIREAGRIARTELMADPTALRSKPIQLLLLSSMARAVARQDHYMAKKLVAMHDIAKKHIHIVQGKVTGLPNPTAFQELYASAKMADTSARKRAMDDRAVRPGAQNNSIKVQRNITRLNMLAKLWSPFGKRLKLAAIILDAEEAEDDGHIRGPDNIAMHLHNYWASTFTTQSTDTTRAANFLRKWTTPIPTGDFPEPTGNTMG</sequence>
<organism evidence="2 3">
    <name type="scientific">Prorocentrum cordatum</name>
    <dbReference type="NCBI Taxonomy" id="2364126"/>
    <lineage>
        <taxon>Eukaryota</taxon>
        <taxon>Sar</taxon>
        <taxon>Alveolata</taxon>
        <taxon>Dinophyceae</taxon>
        <taxon>Prorocentrales</taxon>
        <taxon>Prorocentraceae</taxon>
        <taxon>Prorocentrum</taxon>
    </lineage>
</organism>
<evidence type="ECO:0000256" key="1">
    <source>
        <dbReference type="SAM" id="MobiDB-lite"/>
    </source>
</evidence>
<comment type="caution">
    <text evidence="2">The sequence shown here is derived from an EMBL/GenBank/DDBJ whole genome shotgun (WGS) entry which is preliminary data.</text>
</comment>
<evidence type="ECO:0008006" key="4">
    <source>
        <dbReference type="Google" id="ProtNLM"/>
    </source>
</evidence>
<reference evidence="2" key="1">
    <citation type="submission" date="2023-10" db="EMBL/GenBank/DDBJ databases">
        <authorList>
            <person name="Chen Y."/>
            <person name="Shah S."/>
            <person name="Dougan E. K."/>
            <person name="Thang M."/>
            <person name="Chan C."/>
        </authorList>
    </citation>
    <scope>NUCLEOTIDE SEQUENCE [LARGE SCALE GENOMIC DNA]</scope>
</reference>
<name>A0ABN9VVS3_9DINO</name>